<dbReference type="OrthoDB" id="6813549at2"/>
<dbReference type="InterPro" id="IPR001173">
    <property type="entry name" value="Glyco_trans_2-like"/>
</dbReference>
<dbReference type="EMBL" id="NFZW01000008">
    <property type="protein sequence ID" value="RFA36843.1"/>
    <property type="molecule type" value="Genomic_DNA"/>
</dbReference>
<comment type="similarity">
    <text evidence="1">Belongs to the glycosyltransferase 2 family.</text>
</comment>
<evidence type="ECO:0000313" key="5">
    <source>
        <dbReference type="EMBL" id="RFA36843.1"/>
    </source>
</evidence>
<comment type="caution">
    <text evidence="5">The sequence shown here is derived from an EMBL/GenBank/DDBJ whole genome shotgun (WGS) entry which is preliminary data.</text>
</comment>
<reference evidence="6" key="1">
    <citation type="submission" date="2017-05" db="EMBL/GenBank/DDBJ databases">
        <authorList>
            <person name="Sharma S."/>
            <person name="Sidhu C."/>
            <person name="Pinnaka A.K."/>
        </authorList>
    </citation>
    <scope>NUCLEOTIDE SEQUENCE [LARGE SCALE GENOMIC DNA]</scope>
    <source>
        <strain evidence="6">AK93</strain>
    </source>
</reference>
<evidence type="ECO:0000313" key="6">
    <source>
        <dbReference type="Proteomes" id="UP000256763"/>
    </source>
</evidence>
<evidence type="ECO:0000259" key="4">
    <source>
        <dbReference type="Pfam" id="PF00535"/>
    </source>
</evidence>
<dbReference type="PANTHER" id="PTHR43179:SF12">
    <property type="entry name" value="GALACTOFURANOSYLTRANSFERASE GLFT2"/>
    <property type="match status" value="1"/>
</dbReference>
<dbReference type="InterPro" id="IPR029044">
    <property type="entry name" value="Nucleotide-diphossugar_trans"/>
</dbReference>
<organism evidence="5 6">
    <name type="scientific">Alkalilimnicola ehrlichii</name>
    <dbReference type="NCBI Taxonomy" id="351052"/>
    <lineage>
        <taxon>Bacteria</taxon>
        <taxon>Pseudomonadati</taxon>
        <taxon>Pseudomonadota</taxon>
        <taxon>Gammaproteobacteria</taxon>
        <taxon>Chromatiales</taxon>
        <taxon>Ectothiorhodospiraceae</taxon>
        <taxon>Alkalilimnicola</taxon>
    </lineage>
</organism>
<protein>
    <recommendedName>
        <fullName evidence="4">Glycosyltransferase 2-like domain-containing protein</fullName>
    </recommendedName>
</protein>
<dbReference type="PANTHER" id="PTHR43179">
    <property type="entry name" value="RHAMNOSYLTRANSFERASE WBBL"/>
    <property type="match status" value="1"/>
</dbReference>
<keyword evidence="2" id="KW-0328">Glycosyltransferase</keyword>
<sequence>MSGHALPHYDAVVATCNRPEALRMSLPLLVSQTKPPQRLIVVDSSDDHQAVCDTVGQAVIGFNGQTEIIRSKRGLTYQRNVGLKHVQEAIVFFPDDDSLFYPDASEHILRAYHADKAETVGGVCAAEAVSMPGELEESYALSTSDKIKKKLIGAKRTLESWVAPDPFLTLGQELMRRRAAPAWLEAQNAVLVESMTGFRMTYRTEAIKKAQFPEAFVNYGLFEDTEASFSILQNYHLVGARNAQIYHHRFPGARGSGYYMGLAAALNRTYIIAKHAGPDSAARRDLYKYHRYTLARYVMTATDAFGRDRARGYREALKFTAALLAANEGGLDELYERIWNGSSEKAVAA</sequence>
<keyword evidence="6" id="KW-1185">Reference proteome</keyword>
<keyword evidence="3" id="KW-0808">Transferase</keyword>
<evidence type="ECO:0000256" key="1">
    <source>
        <dbReference type="ARBA" id="ARBA00006739"/>
    </source>
</evidence>
<accession>A0A3E0WXF2</accession>
<evidence type="ECO:0000256" key="2">
    <source>
        <dbReference type="ARBA" id="ARBA00022676"/>
    </source>
</evidence>
<dbReference type="AlphaFoldDB" id="A0A3E0WXF2"/>
<feature type="domain" description="Glycosyltransferase 2-like" evidence="4">
    <location>
        <begin position="11"/>
        <end position="124"/>
    </location>
</feature>
<dbReference type="SUPFAM" id="SSF53448">
    <property type="entry name" value="Nucleotide-diphospho-sugar transferases"/>
    <property type="match status" value="1"/>
</dbReference>
<evidence type="ECO:0000256" key="3">
    <source>
        <dbReference type="ARBA" id="ARBA00022679"/>
    </source>
</evidence>
<dbReference type="CDD" id="cd00761">
    <property type="entry name" value="Glyco_tranf_GTA_type"/>
    <property type="match status" value="1"/>
</dbReference>
<dbReference type="Gene3D" id="3.90.550.10">
    <property type="entry name" value="Spore Coat Polysaccharide Biosynthesis Protein SpsA, Chain A"/>
    <property type="match status" value="1"/>
</dbReference>
<dbReference type="Pfam" id="PF00535">
    <property type="entry name" value="Glycos_transf_2"/>
    <property type="match status" value="1"/>
</dbReference>
<name>A0A3E0WXF2_9GAMM</name>
<proteinExistence type="inferred from homology"/>
<dbReference type="Proteomes" id="UP000256763">
    <property type="component" value="Unassembled WGS sequence"/>
</dbReference>
<dbReference type="RefSeq" id="WP_116302102.1">
    <property type="nucleotide sequence ID" value="NZ_NFZV01000008.1"/>
</dbReference>
<dbReference type="GO" id="GO:0016757">
    <property type="term" value="F:glycosyltransferase activity"/>
    <property type="evidence" value="ECO:0007669"/>
    <property type="project" value="UniProtKB-KW"/>
</dbReference>
<gene>
    <name evidence="5" type="ORF">CAL65_09990</name>
</gene>